<dbReference type="PANTHER" id="PTHR46991">
    <property type="entry name" value="23.5 KDA HEAT SHOCK PROTEIN, MITOCHONDRIAL"/>
    <property type="match status" value="1"/>
</dbReference>
<name>A0ABQ7YRA1_BRANA</name>
<evidence type="ECO:0000313" key="1">
    <source>
        <dbReference type="EMBL" id="KAH0870729.1"/>
    </source>
</evidence>
<dbReference type="PANTHER" id="PTHR46991:SF34">
    <property type="entry name" value="SHSP DOMAIN-CONTAINING PROTEIN"/>
    <property type="match status" value="1"/>
</dbReference>
<dbReference type="CDD" id="cd00298">
    <property type="entry name" value="ACD_sHsps_p23-like"/>
    <property type="match status" value="1"/>
</dbReference>
<proteinExistence type="predicted"/>
<gene>
    <name evidence="1" type="ORF">HID58_077751</name>
</gene>
<protein>
    <recommendedName>
        <fullName evidence="3">SHSP domain-containing protein</fullName>
    </recommendedName>
</protein>
<evidence type="ECO:0008006" key="3">
    <source>
        <dbReference type="Google" id="ProtNLM"/>
    </source>
</evidence>
<reference evidence="1 2" key="1">
    <citation type="submission" date="2021-05" db="EMBL/GenBank/DDBJ databases">
        <title>Genome Assembly of Synthetic Allotetraploid Brassica napus Reveals Homoeologous Exchanges between Subgenomes.</title>
        <authorList>
            <person name="Davis J.T."/>
        </authorList>
    </citation>
    <scope>NUCLEOTIDE SEQUENCE [LARGE SCALE GENOMIC DNA]</scope>
    <source>
        <strain evidence="2">cv. Da-Ae</strain>
        <tissue evidence="1">Seedling</tissue>
    </source>
</reference>
<comment type="caution">
    <text evidence="1">The sequence shown here is derived from an EMBL/GenBank/DDBJ whole genome shotgun (WGS) entry which is preliminary data.</text>
</comment>
<keyword evidence="2" id="KW-1185">Reference proteome</keyword>
<dbReference type="InterPro" id="IPR008978">
    <property type="entry name" value="HSP20-like_chaperone"/>
</dbReference>
<dbReference type="SUPFAM" id="SSF49764">
    <property type="entry name" value="HSP20-like chaperones"/>
    <property type="match status" value="4"/>
</dbReference>
<evidence type="ECO:0000313" key="2">
    <source>
        <dbReference type="Proteomes" id="UP000824890"/>
    </source>
</evidence>
<accession>A0ABQ7YRA1</accession>
<dbReference type="InterPro" id="IPR044656">
    <property type="entry name" value="HSP14.7/HSP23.5/HSP23.6-like"/>
</dbReference>
<feature type="non-terminal residue" evidence="1">
    <location>
        <position position="1"/>
    </location>
</feature>
<dbReference type="CDD" id="cd06464">
    <property type="entry name" value="ACD_sHsps-like"/>
    <property type="match status" value="2"/>
</dbReference>
<dbReference type="EMBL" id="JAGKQM010000017">
    <property type="protein sequence ID" value="KAH0870729.1"/>
    <property type="molecule type" value="Genomic_DNA"/>
</dbReference>
<dbReference type="Proteomes" id="UP000824890">
    <property type="component" value="Unassembled WGS sequence"/>
</dbReference>
<organism evidence="1 2">
    <name type="scientific">Brassica napus</name>
    <name type="common">Rape</name>
    <dbReference type="NCBI Taxonomy" id="3708"/>
    <lineage>
        <taxon>Eukaryota</taxon>
        <taxon>Viridiplantae</taxon>
        <taxon>Streptophyta</taxon>
        <taxon>Embryophyta</taxon>
        <taxon>Tracheophyta</taxon>
        <taxon>Spermatophyta</taxon>
        <taxon>Magnoliopsida</taxon>
        <taxon>eudicotyledons</taxon>
        <taxon>Gunneridae</taxon>
        <taxon>Pentapetalae</taxon>
        <taxon>rosids</taxon>
        <taxon>malvids</taxon>
        <taxon>Brassicales</taxon>
        <taxon>Brassicaceae</taxon>
        <taxon>Brassiceae</taxon>
        <taxon>Brassica</taxon>
    </lineage>
</organism>
<sequence length="700" mass="76267">GFLNPFLLNGPKGFDEFTPLAENDDTFVRLDLPGVPEECVRVGLSRSKKAVIVYGEAPKVHNHDSSSRKYLTIIKTICTCCDFVGFTFQMSDGVLRLVLSKTCTDPSSCICLSGDNTDDHGKVYESNQLENGSLYVRLDMPGVPKDNFAVTVANGIVKVTGQAPSVSHDSAGRFYSGDVAMLSAPVNIPSRRIKTIAKNDGFYARNNPYQVNGPKGFTEFKLMEENEDLYARFDFPGVTKESVRILVEPLKKAVFVFGDAPKEFRHDSSHRKYGAVTGLVCDCCEISNIQCFVGDGVVRLILSKKKINLHFPSSFGGATMPNVPFLACVINGYNPEAHLRGHNAEDPAFTGPVTLPHPSVLEGSTSAYESKHLPNGGLFLRIDMPGVPNDRFMMTVESDGGITVIGRAPPALHDSSGREYRGKVAVVPLAYDNRRIKFLKWGVEACLILMHYEVANGKTTQGFYAVNNPFLVSGPKGFTEFKMLENEDMFIRIDFPGVPQDSIKVRIDPTKKAVSITADAPKEHKHDSSPRNYGSATGLVCKCCEISGLVSHMSDGVLRLHLSKTRASSQSPSCIYRCSTGPHTFPHGTDPHDPELTGPLLEPHPCVNIGSDMAYEWKILSNGGLYVRVDMPGVPKDRFTVSVVNGRVSVTGDAPAVGLDSGGRFYSGEVAMLESQVSIPGRKIKTIAKNGVIRLIIPPL</sequence>